<evidence type="ECO:0000313" key="4">
    <source>
        <dbReference type="EMBL" id="KAK8842953.1"/>
    </source>
</evidence>
<feature type="transmembrane region" description="Helical" evidence="3">
    <location>
        <begin position="6"/>
        <end position="22"/>
    </location>
</feature>
<dbReference type="Proteomes" id="UP001470230">
    <property type="component" value="Unassembled WGS sequence"/>
</dbReference>
<evidence type="ECO:0000256" key="1">
    <source>
        <dbReference type="ARBA" id="ARBA00022857"/>
    </source>
</evidence>
<evidence type="ECO:0000313" key="5">
    <source>
        <dbReference type="Proteomes" id="UP001470230"/>
    </source>
</evidence>
<name>A0ABR2H9R6_9EUKA</name>
<keyword evidence="3" id="KW-0472">Membrane</keyword>
<reference evidence="4 5" key="1">
    <citation type="submission" date="2024-04" db="EMBL/GenBank/DDBJ databases">
        <title>Tritrichomonas musculus Genome.</title>
        <authorList>
            <person name="Alves-Ferreira E."/>
            <person name="Grigg M."/>
            <person name="Lorenzi H."/>
            <person name="Galac M."/>
        </authorList>
    </citation>
    <scope>NUCLEOTIDE SEQUENCE [LARGE SCALE GENOMIC DNA]</scope>
    <source>
        <strain evidence="4 5">EAF2021</strain>
    </source>
</reference>
<keyword evidence="2" id="KW-0560">Oxidoreductase</keyword>
<evidence type="ECO:0008006" key="6">
    <source>
        <dbReference type="Google" id="ProtNLM"/>
    </source>
</evidence>
<dbReference type="InterPro" id="IPR036291">
    <property type="entry name" value="NAD(P)-bd_dom_sf"/>
</dbReference>
<dbReference type="SUPFAM" id="SSF51735">
    <property type="entry name" value="NAD(P)-binding Rossmann-fold domains"/>
    <property type="match status" value="1"/>
</dbReference>
<organism evidence="4 5">
    <name type="scientific">Tritrichomonas musculus</name>
    <dbReference type="NCBI Taxonomy" id="1915356"/>
    <lineage>
        <taxon>Eukaryota</taxon>
        <taxon>Metamonada</taxon>
        <taxon>Parabasalia</taxon>
        <taxon>Tritrichomonadida</taxon>
        <taxon>Tritrichomonadidae</taxon>
        <taxon>Tritrichomonas</taxon>
    </lineage>
</organism>
<dbReference type="PANTHER" id="PTHR43296:SF2">
    <property type="entry name" value="PEROXISOMAL 2,4-DIENOYL-COA REDUCTASE [(3E)-ENOYL-COA-PRODUCING]"/>
    <property type="match status" value="1"/>
</dbReference>
<keyword evidence="3" id="KW-1133">Transmembrane helix</keyword>
<accession>A0ABR2H9R6</accession>
<sequence length="430" mass="49937">MLLEISLLSLAFAISLFAFVLWKRPFKKHKKTDRKENKRKQKELPKKKRVLTIQPEDVSQKLIVDFAIEQGGNNIYTRHQQKTAAELDKFDRSTPLTKKIFEFKGNYGRHCYGCGQPTKYLHPVYIFSCRKCGTIFQQKRYLSRDLKGHVSLVIGCRTKLGHQVSLKLLRAGSIVIGTTRYPERATNLFSEYEDFEKWNNNFDVYSNGLDLDTTDLESKCKALSEYILNKYKKLDNLIICAAQTIRVREKDKEAVLAQTNEFNRYGDAKFVEEKYVNSWQMNVSDITQQETEECMRINAIGPVFLVKNLIEVMKNSDHTPYIISVHAREGLFEPEKGPKHIHTNMAKAALHMMTRTLIEDKTLATHAGKRFSIHGCDPGWISVDEYYEKDRPFNIPPLDEIDGAARILYPLFKNLPSSRQTRRQFNEFVY</sequence>
<proteinExistence type="predicted"/>
<evidence type="ECO:0000256" key="2">
    <source>
        <dbReference type="ARBA" id="ARBA00023002"/>
    </source>
</evidence>
<dbReference type="EMBL" id="JAPFFF010000037">
    <property type="protein sequence ID" value="KAK8842953.1"/>
    <property type="molecule type" value="Genomic_DNA"/>
</dbReference>
<keyword evidence="3" id="KW-0812">Transmembrane</keyword>
<keyword evidence="1" id="KW-0521">NADP</keyword>
<protein>
    <recommendedName>
        <fullName evidence="6">Oxidoreductase</fullName>
    </recommendedName>
</protein>
<dbReference type="InterPro" id="IPR045017">
    <property type="entry name" value="DECR2-like"/>
</dbReference>
<comment type="caution">
    <text evidence="4">The sequence shown here is derived from an EMBL/GenBank/DDBJ whole genome shotgun (WGS) entry which is preliminary data.</text>
</comment>
<gene>
    <name evidence="4" type="ORF">M9Y10_025819</name>
</gene>
<dbReference type="PANTHER" id="PTHR43296">
    <property type="entry name" value="PEROXISOMAL 2,4-DIENOYL-COA REDUCTASE"/>
    <property type="match status" value="1"/>
</dbReference>
<dbReference type="Gene3D" id="3.40.50.720">
    <property type="entry name" value="NAD(P)-binding Rossmann-like Domain"/>
    <property type="match status" value="1"/>
</dbReference>
<evidence type="ECO:0000256" key="3">
    <source>
        <dbReference type="SAM" id="Phobius"/>
    </source>
</evidence>
<keyword evidence="5" id="KW-1185">Reference proteome</keyword>